<keyword evidence="3 8" id="KW-0067">ATP-binding</keyword>
<dbReference type="InterPro" id="IPR036181">
    <property type="entry name" value="MIT_dom_sf"/>
</dbReference>
<evidence type="ECO:0000256" key="5">
    <source>
        <dbReference type="ARBA" id="ARBA00023235"/>
    </source>
</evidence>
<evidence type="ECO:0000256" key="2">
    <source>
        <dbReference type="ARBA" id="ARBA00022741"/>
    </source>
</evidence>
<dbReference type="GO" id="GO:0005874">
    <property type="term" value="C:microtubule"/>
    <property type="evidence" value="ECO:0007669"/>
    <property type="project" value="UniProtKB-KW"/>
</dbReference>
<dbReference type="InterPro" id="IPR007330">
    <property type="entry name" value="MIT_dom"/>
</dbReference>
<dbReference type="PANTHER" id="PTHR23074:SF86">
    <property type="entry name" value="SPASTIN"/>
    <property type="match status" value="1"/>
</dbReference>
<dbReference type="GO" id="GO:0005524">
    <property type="term" value="F:ATP binding"/>
    <property type="evidence" value="ECO:0007669"/>
    <property type="project" value="UniProtKB-KW"/>
</dbReference>
<evidence type="ECO:0000256" key="8">
    <source>
        <dbReference type="RuleBase" id="RU003651"/>
    </source>
</evidence>
<dbReference type="Gene3D" id="3.40.50.300">
    <property type="entry name" value="P-loop containing nucleotide triphosphate hydrolases"/>
    <property type="match status" value="1"/>
</dbReference>
<dbReference type="Gene3D" id="1.20.58.80">
    <property type="entry name" value="Phosphotransferase system, lactose/cellobiose-type IIA subunit"/>
    <property type="match status" value="1"/>
</dbReference>
<dbReference type="GO" id="GO:0016887">
    <property type="term" value="F:ATP hydrolysis activity"/>
    <property type="evidence" value="ECO:0007669"/>
    <property type="project" value="InterPro"/>
</dbReference>
<feature type="domain" description="MIT" evidence="11">
    <location>
        <begin position="9"/>
        <end position="83"/>
    </location>
</feature>
<evidence type="ECO:0000313" key="13">
    <source>
        <dbReference type="Proteomes" id="UP001162029"/>
    </source>
</evidence>
<dbReference type="Proteomes" id="UP001162029">
    <property type="component" value="Unassembled WGS sequence"/>
</dbReference>
<dbReference type="SUPFAM" id="SSF116846">
    <property type="entry name" value="MIT domain"/>
    <property type="match status" value="1"/>
</dbReference>
<evidence type="ECO:0000256" key="9">
    <source>
        <dbReference type="SAM" id="MobiDB-lite"/>
    </source>
</evidence>
<comment type="caution">
    <text evidence="12">The sequence shown here is derived from an EMBL/GenBank/DDBJ whole genome shotgun (WGS) entry which is preliminary data.</text>
</comment>
<feature type="domain" description="AAA+ ATPase" evidence="10">
    <location>
        <begin position="184"/>
        <end position="320"/>
    </location>
</feature>
<keyword evidence="13" id="KW-1185">Reference proteome</keyword>
<dbReference type="SUPFAM" id="SSF52540">
    <property type="entry name" value="P-loop containing nucleoside triphosphate hydrolases"/>
    <property type="match status" value="1"/>
</dbReference>
<reference evidence="12" key="1">
    <citation type="submission" date="2022-12" db="EMBL/GenBank/DDBJ databases">
        <authorList>
            <person name="Webb A."/>
        </authorList>
    </citation>
    <scope>NUCLEOTIDE SEQUENCE</scope>
    <source>
        <strain evidence="12">Pd1</strain>
    </source>
</reference>
<dbReference type="InterPro" id="IPR003960">
    <property type="entry name" value="ATPase_AAA_CS"/>
</dbReference>
<protein>
    <recommendedName>
        <fullName evidence="7">microtubule-severing ATPase</fullName>
        <ecNumber evidence="7">5.6.1.1</ecNumber>
    </recommendedName>
</protein>
<dbReference type="EC" id="5.6.1.1" evidence="7"/>
<evidence type="ECO:0000313" key="12">
    <source>
        <dbReference type="EMBL" id="CAI5747367.1"/>
    </source>
</evidence>
<dbReference type="Pfam" id="PF17862">
    <property type="entry name" value="AAA_lid_3"/>
    <property type="match status" value="1"/>
</dbReference>
<dbReference type="InterPro" id="IPR041569">
    <property type="entry name" value="AAA_lid_3"/>
</dbReference>
<evidence type="ECO:0000256" key="3">
    <source>
        <dbReference type="ARBA" id="ARBA00022840"/>
    </source>
</evidence>
<dbReference type="Pfam" id="PF00004">
    <property type="entry name" value="AAA"/>
    <property type="match status" value="1"/>
</dbReference>
<dbReference type="Gene3D" id="1.10.8.60">
    <property type="match status" value="1"/>
</dbReference>
<dbReference type="CDD" id="cd19509">
    <property type="entry name" value="RecA-like_VPS4-like"/>
    <property type="match status" value="1"/>
</dbReference>
<evidence type="ECO:0000256" key="7">
    <source>
        <dbReference type="ARBA" id="ARBA00038871"/>
    </source>
</evidence>
<name>A0AAV0VDW1_9STRA</name>
<proteinExistence type="inferred from homology"/>
<dbReference type="InterPro" id="IPR003593">
    <property type="entry name" value="AAA+_ATPase"/>
</dbReference>
<keyword evidence="2 8" id="KW-0547">Nucleotide-binding</keyword>
<accession>A0AAV0VDW1</accession>
<dbReference type="EMBL" id="CANTFM010002689">
    <property type="protein sequence ID" value="CAI5747367.1"/>
    <property type="molecule type" value="Genomic_DNA"/>
</dbReference>
<dbReference type="Pfam" id="PF04212">
    <property type="entry name" value="MIT"/>
    <property type="match status" value="1"/>
</dbReference>
<evidence type="ECO:0000256" key="4">
    <source>
        <dbReference type="ARBA" id="ARBA00023136"/>
    </source>
</evidence>
<evidence type="ECO:0000259" key="11">
    <source>
        <dbReference type="SMART" id="SM00745"/>
    </source>
</evidence>
<dbReference type="AlphaFoldDB" id="A0AAV0VDW1"/>
<dbReference type="FunFam" id="3.40.50.300:FF:000093">
    <property type="entry name" value="Fidgetin-like 1"/>
    <property type="match status" value="1"/>
</dbReference>
<gene>
    <name evidence="12" type="ORF">PDE001_LOCUS12275</name>
</gene>
<dbReference type="InterPro" id="IPR050304">
    <property type="entry name" value="MT-severing_AAA_ATPase"/>
</dbReference>
<comment type="similarity">
    <text evidence="8">Belongs to the AAA ATPase family.</text>
</comment>
<organism evidence="12 13">
    <name type="scientific">Peronospora destructor</name>
    <dbReference type="NCBI Taxonomy" id="86335"/>
    <lineage>
        <taxon>Eukaryota</taxon>
        <taxon>Sar</taxon>
        <taxon>Stramenopiles</taxon>
        <taxon>Oomycota</taxon>
        <taxon>Peronosporomycetes</taxon>
        <taxon>Peronosporales</taxon>
        <taxon>Peronosporaceae</taxon>
        <taxon>Peronospora</taxon>
    </lineage>
</organism>
<comment type="catalytic activity">
    <reaction evidence="6">
        <text>n ATP + n H2O + a microtubule = n ADP + n phosphate + (n+1) alpha/beta tubulin heterodimers.</text>
        <dbReference type="EC" id="5.6.1.1"/>
    </reaction>
</comment>
<keyword evidence="1" id="KW-0493">Microtubule</keyword>
<sequence length="425" mass="46728">MFRWLSRRPDDAIQTTIKAAVAADRADNYQKAMELYVSGIEKMMVQLAQLPDNETKMEMRQKINEYMLRAEYLKEQTAGQQNAQAADADAGARQYREQGEMLEALVLSAQGGNARTKNGREKRRAEYSKQHAKHAHTILDEVLDHSPGVHWTDIAGLGVAKQILQEAVILPTLRPDLFTGLRAPPRGVLLFGPPGTGKTLLAKAVATEANATFFNISASSLTSKWVGEGEKLVRALFQMAKELQPSVVFMDEIDALLATRSASENDASRRIKNQFFTELDGAASLQEDRILVMGATNLPQELDEAIIRRLEKRIYVPLPNASSREGLIRHLLADQKILLSSKAIKYIVKSTEGYSGSDLKAVCKDAALGPIRVLGTKVANVNAEDVRGINASDFQVALKRVRPSVSSTTIEALIAWNGQYGVSAE</sequence>
<keyword evidence="5" id="KW-0413">Isomerase</keyword>
<feature type="region of interest" description="Disordered" evidence="9">
    <location>
        <begin position="107"/>
        <end position="126"/>
    </location>
</feature>
<evidence type="ECO:0000256" key="1">
    <source>
        <dbReference type="ARBA" id="ARBA00022701"/>
    </source>
</evidence>
<dbReference type="SMART" id="SM00745">
    <property type="entry name" value="MIT"/>
    <property type="match status" value="1"/>
</dbReference>
<dbReference type="InterPro" id="IPR027417">
    <property type="entry name" value="P-loop_NTPase"/>
</dbReference>
<dbReference type="InterPro" id="IPR003959">
    <property type="entry name" value="ATPase_AAA_core"/>
</dbReference>
<dbReference type="FunFam" id="1.10.8.60:FF:000022">
    <property type="entry name" value="Fidgetin like 1"/>
    <property type="match status" value="1"/>
</dbReference>
<keyword evidence="4" id="KW-0472">Membrane</keyword>
<dbReference type="GO" id="GO:0008568">
    <property type="term" value="F:microtubule severing ATPase activity"/>
    <property type="evidence" value="ECO:0007669"/>
    <property type="project" value="UniProtKB-EC"/>
</dbReference>
<evidence type="ECO:0000259" key="10">
    <source>
        <dbReference type="SMART" id="SM00382"/>
    </source>
</evidence>
<dbReference type="PROSITE" id="PS00674">
    <property type="entry name" value="AAA"/>
    <property type="match status" value="1"/>
</dbReference>
<evidence type="ECO:0000256" key="6">
    <source>
        <dbReference type="ARBA" id="ARBA00036378"/>
    </source>
</evidence>
<dbReference type="SMART" id="SM00382">
    <property type="entry name" value="AAA"/>
    <property type="match status" value="1"/>
</dbReference>
<dbReference type="PANTHER" id="PTHR23074">
    <property type="entry name" value="AAA DOMAIN-CONTAINING"/>
    <property type="match status" value="1"/>
</dbReference>